<feature type="domain" description="Na+-translocating membrane potential-generating system MpsC" evidence="1">
    <location>
        <begin position="9"/>
        <end position="117"/>
    </location>
</feature>
<sequence>MPAASKPTIGQLERSLSQKIQALYREQLGHLPSKVTCQIFGEKLAVVIEDSLTQPEKLLVEEGQKDLATQVRSDLDDAIQPQLKTVIEDILGVQVLDVLSDATLSTGRTGLIAVLDKTPEVRNPASIPKAKSKAG</sequence>
<keyword evidence="3" id="KW-1185">Reference proteome</keyword>
<dbReference type="Pfam" id="PF10057">
    <property type="entry name" value="MpsC"/>
    <property type="match status" value="1"/>
</dbReference>
<reference evidence="2 3" key="1">
    <citation type="journal article" date="2018" name="Sci. Rep.">
        <title>A novel species of the marine cyanobacterium Acaryochloris with a unique pigment content and lifestyle.</title>
        <authorList>
            <person name="Partensky F."/>
            <person name="Six C."/>
            <person name="Ratin M."/>
            <person name="Garczarek L."/>
            <person name="Vaulot D."/>
            <person name="Probert I."/>
            <person name="Calteau A."/>
            <person name="Gourvil P."/>
            <person name="Marie D."/>
            <person name="Grebert T."/>
            <person name="Bouchier C."/>
            <person name="Le Panse S."/>
            <person name="Gachenot M."/>
            <person name="Rodriguez F."/>
            <person name="Garrido J.L."/>
        </authorList>
    </citation>
    <scope>NUCLEOTIDE SEQUENCE [LARGE SCALE GENOMIC DNA]</scope>
    <source>
        <strain evidence="2 3">RCC1774</strain>
    </source>
</reference>
<dbReference type="AlphaFoldDB" id="A0A2W1JYY6"/>
<evidence type="ECO:0000313" key="2">
    <source>
        <dbReference type="EMBL" id="PZD75415.1"/>
    </source>
</evidence>
<dbReference type="RefSeq" id="WP_110984299.1">
    <property type="nucleotide sequence ID" value="NZ_CAWNWM010000001.1"/>
</dbReference>
<protein>
    <recommendedName>
        <fullName evidence="1">Na+-translocating membrane potential-generating system MpsC domain-containing protein</fullName>
    </recommendedName>
</protein>
<name>A0A2W1JYY6_9CYAN</name>
<dbReference type="InterPro" id="IPR018745">
    <property type="entry name" value="MpsC"/>
</dbReference>
<dbReference type="OrthoDB" id="512464at2"/>
<proteinExistence type="predicted"/>
<dbReference type="EMBL" id="PQWO01000001">
    <property type="protein sequence ID" value="PZD75415.1"/>
    <property type="molecule type" value="Genomic_DNA"/>
</dbReference>
<accession>A0A2W1JYY6</accession>
<comment type="caution">
    <text evidence="2">The sequence shown here is derived from an EMBL/GenBank/DDBJ whole genome shotgun (WGS) entry which is preliminary data.</text>
</comment>
<dbReference type="Proteomes" id="UP000248857">
    <property type="component" value="Unassembled WGS sequence"/>
</dbReference>
<gene>
    <name evidence="2" type="ORF">C1752_00320</name>
</gene>
<evidence type="ECO:0000313" key="3">
    <source>
        <dbReference type="Proteomes" id="UP000248857"/>
    </source>
</evidence>
<evidence type="ECO:0000259" key="1">
    <source>
        <dbReference type="Pfam" id="PF10057"/>
    </source>
</evidence>
<organism evidence="2 3">
    <name type="scientific">Acaryochloris thomasi RCC1774</name>
    <dbReference type="NCBI Taxonomy" id="1764569"/>
    <lineage>
        <taxon>Bacteria</taxon>
        <taxon>Bacillati</taxon>
        <taxon>Cyanobacteriota</taxon>
        <taxon>Cyanophyceae</taxon>
        <taxon>Acaryochloridales</taxon>
        <taxon>Acaryochloridaceae</taxon>
        <taxon>Acaryochloris</taxon>
        <taxon>Acaryochloris thomasi</taxon>
    </lineage>
</organism>